<dbReference type="NCBIfam" id="TIGR02093">
    <property type="entry name" value="P_ylase"/>
    <property type="match status" value="1"/>
</dbReference>
<dbReference type="EMBL" id="FNID01000023">
    <property type="protein sequence ID" value="SDN57826.1"/>
    <property type="molecule type" value="Genomic_DNA"/>
</dbReference>
<dbReference type="PANTHER" id="PTHR11468:SF3">
    <property type="entry name" value="GLYCOGEN PHOSPHORYLASE, LIVER FORM"/>
    <property type="match status" value="1"/>
</dbReference>
<evidence type="ECO:0000256" key="9">
    <source>
        <dbReference type="PIRSR" id="PIRSR000460-1"/>
    </source>
</evidence>
<dbReference type="PANTHER" id="PTHR11468">
    <property type="entry name" value="GLYCOGEN PHOSPHORYLASE"/>
    <property type="match status" value="1"/>
</dbReference>
<dbReference type="Proteomes" id="UP000199182">
    <property type="component" value="Unassembled WGS sequence"/>
</dbReference>
<dbReference type="GO" id="GO:0008184">
    <property type="term" value="F:glycogen phosphorylase activity"/>
    <property type="evidence" value="ECO:0007669"/>
    <property type="project" value="InterPro"/>
</dbReference>
<accession>A0A1H0CIY3</accession>
<dbReference type="InterPro" id="IPR011833">
    <property type="entry name" value="Glycg_phsphrylas"/>
</dbReference>
<dbReference type="GO" id="GO:0005737">
    <property type="term" value="C:cytoplasm"/>
    <property type="evidence" value="ECO:0007669"/>
    <property type="project" value="TreeGrafter"/>
</dbReference>
<name>A0A1H0CIY3_9FIRM</name>
<evidence type="ECO:0000256" key="2">
    <source>
        <dbReference type="ARBA" id="ARBA00001933"/>
    </source>
</evidence>
<evidence type="ECO:0000256" key="1">
    <source>
        <dbReference type="ARBA" id="ARBA00001275"/>
    </source>
</evidence>
<proteinExistence type="inferred from homology"/>
<comment type="function">
    <text evidence="8">Phosphorylase is an important allosteric enzyme in carbohydrate metabolism. Enzymes from different sources differ in their regulatory mechanisms and in their natural substrates. However, all known phosphorylases share catalytic and structural properties.</text>
</comment>
<comment type="cofactor">
    <cofactor evidence="2 10">
        <name>pyridoxal 5'-phosphate</name>
        <dbReference type="ChEBI" id="CHEBI:597326"/>
    </cofactor>
</comment>
<dbReference type="GO" id="GO:0005980">
    <property type="term" value="P:glycogen catabolic process"/>
    <property type="evidence" value="ECO:0007669"/>
    <property type="project" value="TreeGrafter"/>
</dbReference>
<dbReference type="InterPro" id="IPR000811">
    <property type="entry name" value="Glyco_trans_35"/>
</dbReference>
<keyword evidence="6 9" id="KW-0663">Pyridoxal phosphate</keyword>
<keyword evidence="12" id="KW-1185">Reference proteome</keyword>
<keyword evidence="5 10" id="KW-0808">Transferase</keyword>
<comment type="catalytic activity">
    <reaction evidence="1 10">
        <text>[(1-&gt;4)-alpha-D-glucosyl](n) + phosphate = [(1-&gt;4)-alpha-D-glucosyl](n-1) + alpha-D-glucose 1-phosphate</text>
        <dbReference type="Rhea" id="RHEA:41732"/>
        <dbReference type="Rhea" id="RHEA-COMP:9584"/>
        <dbReference type="Rhea" id="RHEA-COMP:9586"/>
        <dbReference type="ChEBI" id="CHEBI:15444"/>
        <dbReference type="ChEBI" id="CHEBI:43474"/>
        <dbReference type="ChEBI" id="CHEBI:58601"/>
        <dbReference type="EC" id="2.4.1.1"/>
    </reaction>
</comment>
<dbReference type="FunFam" id="3.40.50.2000:FF:000149">
    <property type="entry name" value="Glycogen phosphorylase, muscle form"/>
    <property type="match status" value="1"/>
</dbReference>
<protein>
    <recommendedName>
        <fullName evidence="10">Alpha-1,4 glucan phosphorylase</fullName>
        <ecNumber evidence="10">2.4.1.1</ecNumber>
    </recommendedName>
</protein>
<sequence length="801" mass="91377">MDEMQRLFTKSQFRSLLELKLKNEFATDQREASNEIFYKALCLVLKDALLEKRRHFAAQTDSRGKKRVYYLCMEFLIGRSLKNNLYNLGMEEIAQEVLQEMNVSLDDLYELEPDAGLGNGGLGRLAACFLDSLASQDYCATGYSILYEYGIFKQKIIDGWQTETPDNWLPGGDVWLVPRRDQAVDVHFDGEIQEYWHEGFHEVHHVNYSTVKAVPFDLYLSGFDSEGVSKLRLWKATSPGLDMELFNKGDYLRAMGQNSMAEVISKVLYPNDNHVEGKMLRLRQQYFMCAASIADICRWQLKTYGTMENLPEKVAIHINDTHPTLAVPELMRILLDECGYSWEKAWSLVTRTFAYTNHTVMSEALEVWNEDLFKACLPRIYQIVHEINERACAVLFEKTGDLQQVARMAVVADHRVRMANLSVIASHSVNGVSKIHSDILKKSVFHDFYTVMPQKFCNVTNGIASRRWLYQSNPALTGLLNDLIGTGYIKDTAQLEKFRRYEHSESVLKQLAKVKHANKEAFAAYIQKNTGVALNPDSVFDVQVKRLHEYKRQHLNALHIITQYQQLLENPNMDFVPKTYIFGAKAAPGYYLAKQIIRLICSLSKELEQNPLLRDKLRILYLEDYRVTLSEQLMPASEISEQISLAGTEASGTGNMKLMLNGAVTIGTLDGANIEIKEACGDENIITFGMTAEEVDAQKAAGYRPKEIYDNNETIKKAIDLLTRGIAGNTFEDVANSLKNSDPYMVLRDFEAYRRAQEYASQCYRDTMKWQRMSVNNIAGAGQFSADRSIQEYAKNIWGLK</sequence>
<evidence type="ECO:0000313" key="11">
    <source>
        <dbReference type="EMBL" id="SDN57826.1"/>
    </source>
</evidence>
<evidence type="ECO:0000256" key="5">
    <source>
        <dbReference type="ARBA" id="ARBA00022679"/>
    </source>
</evidence>
<dbReference type="InterPro" id="IPR035090">
    <property type="entry name" value="Pyridoxal_P_attach_site"/>
</dbReference>
<dbReference type="STRING" id="258515.SAMN05192585_12342"/>
<evidence type="ECO:0000313" key="12">
    <source>
        <dbReference type="Proteomes" id="UP000199182"/>
    </source>
</evidence>
<keyword evidence="7 10" id="KW-0119">Carbohydrate metabolism</keyword>
<evidence type="ECO:0000256" key="4">
    <source>
        <dbReference type="ARBA" id="ARBA00022676"/>
    </source>
</evidence>
<dbReference type="PROSITE" id="PS00102">
    <property type="entry name" value="PHOSPHORYLASE"/>
    <property type="match status" value="1"/>
</dbReference>
<comment type="similarity">
    <text evidence="3 10">Belongs to the glycogen phosphorylase family.</text>
</comment>
<dbReference type="SUPFAM" id="SSF53756">
    <property type="entry name" value="UDP-Glycosyltransferase/glycogen phosphorylase"/>
    <property type="match status" value="1"/>
</dbReference>
<dbReference type="Pfam" id="PF00343">
    <property type="entry name" value="Phosphorylase"/>
    <property type="match status" value="1"/>
</dbReference>
<dbReference type="CDD" id="cd04300">
    <property type="entry name" value="GT35_Glycogen_Phosphorylase"/>
    <property type="match status" value="1"/>
</dbReference>
<gene>
    <name evidence="11" type="ORF">SAMN05192585_12342</name>
</gene>
<feature type="modified residue" description="N6-(pyridoxal phosphate)lysine" evidence="9">
    <location>
        <position position="657"/>
    </location>
</feature>
<dbReference type="GO" id="GO:0030170">
    <property type="term" value="F:pyridoxal phosphate binding"/>
    <property type="evidence" value="ECO:0007669"/>
    <property type="project" value="InterPro"/>
</dbReference>
<evidence type="ECO:0000256" key="10">
    <source>
        <dbReference type="RuleBase" id="RU000587"/>
    </source>
</evidence>
<dbReference type="Gene3D" id="3.40.50.2000">
    <property type="entry name" value="Glycogen Phosphorylase B"/>
    <property type="match status" value="2"/>
</dbReference>
<evidence type="ECO:0000256" key="6">
    <source>
        <dbReference type="ARBA" id="ARBA00022898"/>
    </source>
</evidence>
<reference evidence="11 12" key="1">
    <citation type="submission" date="2016-10" db="EMBL/GenBank/DDBJ databases">
        <authorList>
            <person name="de Groot N.N."/>
        </authorList>
    </citation>
    <scope>NUCLEOTIDE SEQUENCE [LARGE SCALE GENOMIC DNA]</scope>
    <source>
        <strain evidence="11 12">CGMCC 1.5012</strain>
    </source>
</reference>
<organism evidence="11 12">
    <name type="scientific">Acetanaerobacterium elongatum</name>
    <dbReference type="NCBI Taxonomy" id="258515"/>
    <lineage>
        <taxon>Bacteria</taxon>
        <taxon>Bacillati</taxon>
        <taxon>Bacillota</taxon>
        <taxon>Clostridia</taxon>
        <taxon>Eubacteriales</taxon>
        <taxon>Oscillospiraceae</taxon>
        <taxon>Acetanaerobacterium</taxon>
    </lineage>
</organism>
<evidence type="ECO:0000256" key="7">
    <source>
        <dbReference type="ARBA" id="ARBA00023277"/>
    </source>
</evidence>
<keyword evidence="4 10" id="KW-0328">Glycosyltransferase</keyword>
<dbReference type="PIRSF" id="PIRSF000460">
    <property type="entry name" value="Pprylas_GlgP"/>
    <property type="match status" value="1"/>
</dbReference>
<dbReference type="EC" id="2.4.1.1" evidence="10"/>
<dbReference type="AlphaFoldDB" id="A0A1H0CIY3"/>
<evidence type="ECO:0000256" key="8">
    <source>
        <dbReference type="ARBA" id="ARBA00025174"/>
    </source>
</evidence>
<comment type="function">
    <text evidence="10">Allosteric enzyme that catalyzes the rate-limiting step in glycogen catabolism, the phosphorolytic cleavage of glycogen to produce glucose-1-phosphate, and plays a central role in maintaining cellular and organismal glucose homeostasis.</text>
</comment>
<evidence type="ECO:0000256" key="3">
    <source>
        <dbReference type="ARBA" id="ARBA00006047"/>
    </source>
</evidence>